<proteinExistence type="predicted"/>
<dbReference type="AlphaFoldDB" id="A0A811KDB2"/>
<protein>
    <submittedName>
        <fullName evidence="2">Uncharacterized protein</fullName>
    </submittedName>
</protein>
<dbReference type="Proteomes" id="UP000783686">
    <property type="component" value="Unassembled WGS sequence"/>
</dbReference>
<keyword evidence="3" id="KW-1185">Reference proteome</keyword>
<evidence type="ECO:0000256" key="1">
    <source>
        <dbReference type="SAM" id="MobiDB-lite"/>
    </source>
</evidence>
<gene>
    <name evidence="2" type="ORF">BOKJ2_LOCUS4669</name>
</gene>
<evidence type="ECO:0000313" key="2">
    <source>
        <dbReference type="EMBL" id="CAD5212868.1"/>
    </source>
</evidence>
<feature type="compositionally biased region" description="Basic and acidic residues" evidence="1">
    <location>
        <begin position="1"/>
        <end position="11"/>
    </location>
</feature>
<dbReference type="EMBL" id="CAJFCW020000002">
    <property type="protein sequence ID" value="CAG9097944.1"/>
    <property type="molecule type" value="Genomic_DNA"/>
</dbReference>
<comment type="caution">
    <text evidence="2">The sequence shown here is derived from an EMBL/GenBank/DDBJ whole genome shotgun (WGS) entry which is preliminary data.</text>
</comment>
<feature type="compositionally biased region" description="Basic residues" evidence="1">
    <location>
        <begin position="12"/>
        <end position="25"/>
    </location>
</feature>
<accession>A0A811KDB2</accession>
<feature type="compositionally biased region" description="Basic and acidic residues" evidence="1">
    <location>
        <begin position="56"/>
        <end position="67"/>
    </location>
</feature>
<dbReference type="EMBL" id="CAJFDH010000002">
    <property type="protein sequence ID" value="CAD5212868.1"/>
    <property type="molecule type" value="Genomic_DNA"/>
</dbReference>
<feature type="region of interest" description="Disordered" evidence="1">
    <location>
        <begin position="1"/>
        <end position="126"/>
    </location>
</feature>
<evidence type="ECO:0000313" key="3">
    <source>
        <dbReference type="Proteomes" id="UP000614601"/>
    </source>
</evidence>
<reference evidence="2" key="1">
    <citation type="submission" date="2020-09" db="EMBL/GenBank/DDBJ databases">
        <authorList>
            <person name="Kikuchi T."/>
        </authorList>
    </citation>
    <scope>NUCLEOTIDE SEQUENCE</scope>
    <source>
        <strain evidence="2">SH1</strain>
    </source>
</reference>
<sequence length="126" mass="14069">MAHDKKTDVPNKAKKSKDRKGKLRKTKTEEQDEEVQNTAVSHPPPMKTGESRSPPRQKDEENQRTVFEKVGCPMRPFISPLKKEKKKLTKGEKAMKTAAEEEHSSGASLASENSDAKAATESNESY</sequence>
<dbReference type="Proteomes" id="UP000614601">
    <property type="component" value="Unassembled WGS sequence"/>
</dbReference>
<feature type="compositionally biased region" description="Basic and acidic residues" evidence="1">
    <location>
        <begin position="89"/>
        <end position="104"/>
    </location>
</feature>
<name>A0A811KDB2_9BILA</name>
<organism evidence="2 3">
    <name type="scientific">Bursaphelenchus okinawaensis</name>
    <dbReference type="NCBI Taxonomy" id="465554"/>
    <lineage>
        <taxon>Eukaryota</taxon>
        <taxon>Metazoa</taxon>
        <taxon>Ecdysozoa</taxon>
        <taxon>Nematoda</taxon>
        <taxon>Chromadorea</taxon>
        <taxon>Rhabditida</taxon>
        <taxon>Tylenchina</taxon>
        <taxon>Tylenchomorpha</taxon>
        <taxon>Aphelenchoidea</taxon>
        <taxon>Aphelenchoididae</taxon>
        <taxon>Bursaphelenchus</taxon>
    </lineage>
</organism>